<comment type="caution">
    <text evidence="1">The sequence shown here is derived from an EMBL/GenBank/DDBJ whole genome shotgun (WGS) entry which is preliminary data.</text>
</comment>
<keyword evidence="2" id="KW-1185">Reference proteome</keyword>
<accession>A0AC61R6L8</accession>
<proteinExistence type="predicted"/>
<sequence length="252" mass="28470">MLSAQRLMLIREMIERDAFVSVKEIMERFDVSRSSAMRDLIELENQGVVIRERGGAVLKERAATVSSANEVAIRAKENVNEAQKRLLCARAARTIHEGDCIYVDGGTTTLFLAEWIATMRVTVITPNTYFLQKLPATFPGTIYLLGGEFGLNRDMSYGPLTIEMLKQFNFDLAFLTTNGIDLERGEASVFDFEVGQVKKEVLKRCRHSRLLVDASKIGKRALCSWARLDAFQDIYMDACPEDERLENIVICD</sequence>
<dbReference type="EMBL" id="SRYG01000016">
    <property type="protein sequence ID" value="TGY65528.1"/>
    <property type="molecule type" value="Genomic_DNA"/>
</dbReference>
<protein>
    <submittedName>
        <fullName evidence="1">DeoR/GlpR transcriptional regulator</fullName>
    </submittedName>
</protein>
<reference evidence="1" key="1">
    <citation type="submission" date="2019-04" db="EMBL/GenBank/DDBJ databases">
        <title>Microbes associate with the intestines of laboratory mice.</title>
        <authorList>
            <person name="Navarre W."/>
            <person name="Wong E."/>
            <person name="Huang K."/>
            <person name="Tropini C."/>
            <person name="Ng K."/>
            <person name="Yu B."/>
        </authorList>
    </citation>
    <scope>NUCLEOTIDE SEQUENCE</scope>
    <source>
        <strain evidence="1">NM09_H32</strain>
    </source>
</reference>
<name>A0AC61R6L8_9FIRM</name>
<evidence type="ECO:0000313" key="2">
    <source>
        <dbReference type="Proteomes" id="UP000308836"/>
    </source>
</evidence>
<evidence type="ECO:0000313" key="1">
    <source>
        <dbReference type="EMBL" id="TGY65528.1"/>
    </source>
</evidence>
<gene>
    <name evidence="1" type="ORF">E5336_08170</name>
</gene>
<organism evidence="1 2">
    <name type="scientific">Dubosiella muris</name>
    <dbReference type="NCBI Taxonomy" id="3038133"/>
    <lineage>
        <taxon>Bacteria</taxon>
        <taxon>Bacillati</taxon>
        <taxon>Bacillota</taxon>
        <taxon>Erysipelotrichia</taxon>
        <taxon>Erysipelotrichales</taxon>
        <taxon>Erysipelotrichaceae</taxon>
        <taxon>Dubosiella</taxon>
    </lineage>
</organism>
<dbReference type="Proteomes" id="UP000308836">
    <property type="component" value="Unassembled WGS sequence"/>
</dbReference>